<reference evidence="1" key="1">
    <citation type="submission" date="2020-03" db="EMBL/GenBank/DDBJ databases">
        <title>A transcriptome and proteome of the tick Rhipicephalus microplus shaped by the genetic composition of its hosts and developmental stage.</title>
        <authorList>
            <person name="Garcia G.R."/>
            <person name="Ribeiro J.M.C."/>
            <person name="Maruyama S.R."/>
            <person name="Gardinasse L.G."/>
            <person name="Nelson K."/>
            <person name="Ferreira B.R."/>
            <person name="Andrade T.G."/>
            <person name="Santos I.K.F.M."/>
        </authorList>
    </citation>
    <scope>NUCLEOTIDE SEQUENCE</scope>
    <source>
        <strain evidence="1">NSGR</strain>
        <tissue evidence="1">Salivary glands</tissue>
    </source>
</reference>
<proteinExistence type="predicted"/>
<evidence type="ECO:0000313" key="1">
    <source>
        <dbReference type="EMBL" id="NIE49479.1"/>
    </source>
</evidence>
<sequence>MAKGNGFQSRTCVHFSTTQRLLAMYQKYNRICRNESEAVHHAAGRSEHGSVDSARRTSQPSFIFTGCKRSRTSTIGKVHTIFVKKRVAQVLAHQELLQAALFVSSSDSRTLPCVSSVALNQCLVRQEMYSSFRSNRKKKMQSVLFASFSIFF</sequence>
<name>A0A6G5AF94_RHIMP</name>
<dbReference type="EMBL" id="GIKN01007206">
    <property type="protein sequence ID" value="NIE49479.1"/>
    <property type="molecule type" value="Transcribed_RNA"/>
</dbReference>
<organism evidence="1">
    <name type="scientific">Rhipicephalus microplus</name>
    <name type="common">Cattle tick</name>
    <name type="synonym">Boophilus microplus</name>
    <dbReference type="NCBI Taxonomy" id="6941"/>
    <lineage>
        <taxon>Eukaryota</taxon>
        <taxon>Metazoa</taxon>
        <taxon>Ecdysozoa</taxon>
        <taxon>Arthropoda</taxon>
        <taxon>Chelicerata</taxon>
        <taxon>Arachnida</taxon>
        <taxon>Acari</taxon>
        <taxon>Parasitiformes</taxon>
        <taxon>Ixodida</taxon>
        <taxon>Ixodoidea</taxon>
        <taxon>Ixodidae</taxon>
        <taxon>Rhipicephalinae</taxon>
        <taxon>Rhipicephalus</taxon>
        <taxon>Boophilus</taxon>
    </lineage>
</organism>
<dbReference type="AlphaFoldDB" id="A0A6G5AF94"/>
<accession>A0A6G5AF94</accession>
<protein>
    <submittedName>
        <fullName evidence="1">Uncharacterized protein</fullName>
    </submittedName>
</protein>